<organism evidence="1 2">
    <name type="scientific">Acinetobacter gandensis</name>
    <dbReference type="NCBI Taxonomy" id="1443941"/>
    <lineage>
        <taxon>Bacteria</taxon>
        <taxon>Pseudomonadati</taxon>
        <taxon>Pseudomonadota</taxon>
        <taxon>Gammaproteobacteria</taxon>
        <taxon>Moraxellales</taxon>
        <taxon>Moraxellaceae</taxon>
        <taxon>Acinetobacter</taxon>
    </lineage>
</organism>
<reference evidence="2" key="1">
    <citation type="submission" date="2016-06" db="EMBL/GenBank/DDBJ databases">
        <authorList>
            <person name="Radolfova-Krizova L."/>
            <person name="Nemec A."/>
        </authorList>
    </citation>
    <scope>NUCLEOTIDE SEQUENCE [LARGE SCALE GENOMIC DNA]</scope>
    <source>
        <strain evidence="2">ANC 4275</strain>
    </source>
</reference>
<dbReference type="Proteomes" id="UP000185753">
    <property type="component" value="Unassembled WGS sequence"/>
</dbReference>
<keyword evidence="2" id="KW-1185">Reference proteome</keyword>
<comment type="caution">
    <text evidence="1">The sequence shown here is derived from an EMBL/GenBank/DDBJ whole genome shotgun (WGS) entry which is preliminary data.</text>
</comment>
<evidence type="ECO:0000313" key="2">
    <source>
        <dbReference type="Proteomes" id="UP000185753"/>
    </source>
</evidence>
<dbReference type="RefSeq" id="WP_067762871.1">
    <property type="nucleotide sequence ID" value="NZ_CP183909.1"/>
</dbReference>
<gene>
    <name evidence="1" type="ORF">A9J31_01540</name>
</gene>
<accession>A0A1A7R9Q5</accession>
<evidence type="ECO:0000313" key="1">
    <source>
        <dbReference type="EMBL" id="OBX29005.1"/>
    </source>
</evidence>
<dbReference type="STRING" id="1443941.A9J31_01540"/>
<name>A0A1A7R9Q5_9GAMM</name>
<dbReference type="PANTHER" id="PTHR37811">
    <property type="entry name" value="BLL5343 PROTEIN"/>
    <property type="match status" value="1"/>
</dbReference>
<dbReference type="AlphaFoldDB" id="A0A1A7R9Q5"/>
<dbReference type="SUPFAM" id="SSF54909">
    <property type="entry name" value="Dimeric alpha+beta barrel"/>
    <property type="match status" value="1"/>
</dbReference>
<dbReference type="PANTHER" id="PTHR37811:SF2">
    <property type="entry name" value="ABM DOMAIN-CONTAINING PROTEIN"/>
    <property type="match status" value="1"/>
</dbReference>
<keyword evidence="1" id="KW-0503">Monooxygenase</keyword>
<sequence>MTYVVIFKARIKHLDSKYFQTAQRMRDRALSTFNCQKFEALTEGENEIALSYWKDLADIHAWHNDAEHQAAQALGKKSWYQFFSVEVCEVIRHYQSTC</sequence>
<dbReference type="OrthoDB" id="9797060at2"/>
<dbReference type="GO" id="GO:0004497">
    <property type="term" value="F:monooxygenase activity"/>
    <property type="evidence" value="ECO:0007669"/>
    <property type="project" value="UniProtKB-KW"/>
</dbReference>
<dbReference type="InterPro" id="IPR052936">
    <property type="entry name" value="Jasmonate_Hydroxylase-like"/>
</dbReference>
<protein>
    <submittedName>
        <fullName evidence="1">Antibiotic biosynthesis monooxygenase</fullName>
    </submittedName>
</protein>
<keyword evidence="1" id="KW-0560">Oxidoreductase</keyword>
<dbReference type="EMBL" id="LZDS01000012">
    <property type="protein sequence ID" value="OBX29005.1"/>
    <property type="molecule type" value="Genomic_DNA"/>
</dbReference>
<dbReference type="InterPro" id="IPR011008">
    <property type="entry name" value="Dimeric_a/b-barrel"/>
</dbReference>
<dbReference type="Gene3D" id="3.30.70.100">
    <property type="match status" value="1"/>
</dbReference>
<proteinExistence type="predicted"/>